<dbReference type="InterPro" id="IPR023213">
    <property type="entry name" value="CAT-like_dom_sf"/>
</dbReference>
<reference evidence="3 4" key="1">
    <citation type="journal article" date="2010" name="Nature">
        <title>Genome sequencing and analysis of the model grass Brachypodium distachyon.</title>
        <authorList>
            <consortium name="International Brachypodium Initiative"/>
        </authorList>
    </citation>
    <scope>NUCLEOTIDE SEQUENCE [LARGE SCALE GENOMIC DNA]</scope>
    <source>
        <strain evidence="3">Bd21</strain>
        <strain evidence="4">cv. Bd21</strain>
    </source>
</reference>
<dbReference type="GO" id="GO:0016747">
    <property type="term" value="F:acyltransferase activity, transferring groups other than amino-acyl groups"/>
    <property type="evidence" value="ECO:0007669"/>
    <property type="project" value="UniProtKB-ARBA"/>
</dbReference>
<dbReference type="AlphaFoldDB" id="I1H0B1"/>
<dbReference type="OrthoDB" id="1862401at2759"/>
<dbReference type="EnsemblPlants" id="KQK19256">
    <property type="protein sequence ID" value="KQK19256"/>
    <property type="gene ID" value="BRADI_1g47220v3"/>
</dbReference>
<reference evidence="4" key="3">
    <citation type="submission" date="2018-08" db="UniProtKB">
        <authorList>
            <consortium name="EnsemblPlants"/>
        </authorList>
    </citation>
    <scope>IDENTIFICATION</scope>
    <source>
        <strain evidence="4">cv. Bd21</strain>
    </source>
</reference>
<reference evidence="3" key="2">
    <citation type="submission" date="2017-06" db="EMBL/GenBank/DDBJ databases">
        <title>WGS assembly of Brachypodium distachyon.</title>
        <authorList>
            <consortium name="The International Brachypodium Initiative"/>
            <person name="Lucas S."/>
            <person name="Harmon-Smith M."/>
            <person name="Lail K."/>
            <person name="Tice H."/>
            <person name="Grimwood J."/>
            <person name="Bruce D."/>
            <person name="Barry K."/>
            <person name="Shu S."/>
            <person name="Lindquist E."/>
            <person name="Wang M."/>
            <person name="Pitluck S."/>
            <person name="Vogel J.P."/>
            <person name="Garvin D.F."/>
            <person name="Mockler T.C."/>
            <person name="Schmutz J."/>
            <person name="Rokhsar D."/>
            <person name="Bevan M.W."/>
        </authorList>
    </citation>
    <scope>NUCLEOTIDE SEQUENCE</scope>
    <source>
        <strain evidence="3">Bd21</strain>
    </source>
</reference>
<evidence type="ECO:0008006" key="6">
    <source>
        <dbReference type="Google" id="ProtNLM"/>
    </source>
</evidence>
<keyword evidence="5" id="KW-1185">Reference proteome</keyword>
<dbReference type="Pfam" id="PF02458">
    <property type="entry name" value="Transferase"/>
    <property type="match status" value="1"/>
</dbReference>
<accession>I1H0B1</accession>
<dbReference type="SUPFAM" id="SSF52777">
    <property type="entry name" value="CoA-dependent acyltransferases"/>
    <property type="match status" value="1"/>
</dbReference>
<dbReference type="InterPro" id="IPR051504">
    <property type="entry name" value="Plant_metabolite_acyltrans"/>
</dbReference>
<dbReference type="RefSeq" id="XP_003560987.1">
    <property type="nucleotide sequence ID" value="XM_003560939.4"/>
</dbReference>
<evidence type="ECO:0000256" key="1">
    <source>
        <dbReference type="ARBA" id="ARBA00022679"/>
    </source>
</evidence>
<dbReference type="eggNOG" id="ENOG502QPXT">
    <property type="taxonomic scope" value="Eukaryota"/>
</dbReference>
<dbReference type="OMA" id="CFVEAKR"/>
<dbReference type="HOGENOM" id="CLU_014546_7_2_1"/>
<proteinExistence type="predicted"/>
<dbReference type="Gramene" id="KQK19256">
    <property type="protein sequence ID" value="KQK19256"/>
    <property type="gene ID" value="BRADI_1g47220v3"/>
</dbReference>
<keyword evidence="1" id="KW-0808">Transferase</keyword>
<keyword evidence="2" id="KW-0012">Acyltransferase</keyword>
<evidence type="ECO:0000313" key="4">
    <source>
        <dbReference type="EnsemblPlants" id="KQK19256"/>
    </source>
</evidence>
<sequence length="470" mass="50483">MAPEALHNMTALEQRQVSPLPSPSGTKPRALPLTFFDLVFWDIPPVQRLFFYDNADVPGVPEFLLHELPRFEKSLAMALHHFYPLAGKLSCGSITPESAAPELVFSDGDSVRLTVAAGAGDEFHDLAGDHARDTARLRPLLPRLTRDGVRLQDVFAVQITVFPHAGMCIGTTLHHAVADGSSYLHFMKTWAAIHRLGGPGCSLEAVPVMGAAPLFDRSVVQDEDGLREEFLRDHADKRLLLEDDREPGSAELATFRFTDELLLRLGRKVESETSARRCSSYALACGAVWAGIMRARGGGSTRFGFVTGCRPRTSPPVPGNYFGNCLGLCRVEDDVQELSCGGGGGVITAAAMAAAAIWRAIEGLAEEGRVFRGARGWVRLVREYACAGAGAVTVAGSPKLGVYAATDLGAPWGRPRKVEIVSVERTGALALAENGPDTDGGGIEVGVALPRAEMEAFRAFYVDLVANLQY</sequence>
<dbReference type="EMBL" id="CM000880">
    <property type="protein sequence ID" value="KQK19256.1"/>
    <property type="molecule type" value="Genomic_DNA"/>
</dbReference>
<gene>
    <name evidence="4" type="primary">LOC100821987</name>
    <name evidence="3" type="ORF">BRADI_1g47220v3</name>
</gene>
<evidence type="ECO:0000256" key="2">
    <source>
        <dbReference type="ARBA" id="ARBA00023315"/>
    </source>
</evidence>
<dbReference type="KEGG" id="bdi:100821987"/>
<evidence type="ECO:0000313" key="3">
    <source>
        <dbReference type="EMBL" id="KQK19256.1"/>
    </source>
</evidence>
<dbReference type="STRING" id="15368.I1H0B1"/>
<dbReference type="PANTHER" id="PTHR31625">
    <property type="match status" value="1"/>
</dbReference>
<organism evidence="3">
    <name type="scientific">Brachypodium distachyon</name>
    <name type="common">Purple false brome</name>
    <name type="synonym">Trachynia distachya</name>
    <dbReference type="NCBI Taxonomy" id="15368"/>
    <lineage>
        <taxon>Eukaryota</taxon>
        <taxon>Viridiplantae</taxon>
        <taxon>Streptophyta</taxon>
        <taxon>Embryophyta</taxon>
        <taxon>Tracheophyta</taxon>
        <taxon>Spermatophyta</taxon>
        <taxon>Magnoliopsida</taxon>
        <taxon>Liliopsida</taxon>
        <taxon>Poales</taxon>
        <taxon>Poaceae</taxon>
        <taxon>BOP clade</taxon>
        <taxon>Pooideae</taxon>
        <taxon>Stipodae</taxon>
        <taxon>Brachypodieae</taxon>
        <taxon>Brachypodium</taxon>
    </lineage>
</organism>
<protein>
    <recommendedName>
        <fullName evidence="6">Anthocyanin acyltransferase</fullName>
    </recommendedName>
</protein>
<dbReference type="Proteomes" id="UP000008810">
    <property type="component" value="Chromosome 1"/>
</dbReference>
<evidence type="ECO:0000313" key="5">
    <source>
        <dbReference type="Proteomes" id="UP000008810"/>
    </source>
</evidence>
<dbReference type="Gene3D" id="3.30.559.10">
    <property type="entry name" value="Chloramphenicol acetyltransferase-like domain"/>
    <property type="match status" value="2"/>
</dbReference>
<dbReference type="GeneID" id="100821987"/>
<name>I1H0B1_BRADI</name>